<proteinExistence type="predicted"/>
<gene>
    <name evidence="2" type="ORF">AWC05_18880</name>
</gene>
<organism evidence="2 3">
    <name type="scientific">Mycobacterium florentinum</name>
    <dbReference type="NCBI Taxonomy" id="292462"/>
    <lineage>
        <taxon>Bacteria</taxon>
        <taxon>Bacillati</taxon>
        <taxon>Actinomycetota</taxon>
        <taxon>Actinomycetes</taxon>
        <taxon>Mycobacteriales</taxon>
        <taxon>Mycobacteriaceae</taxon>
        <taxon>Mycobacterium</taxon>
        <taxon>Mycobacterium simiae complex</taxon>
    </lineage>
</organism>
<dbReference type="Proteomes" id="UP000193010">
    <property type="component" value="Unassembled WGS sequence"/>
</dbReference>
<feature type="region of interest" description="Disordered" evidence="1">
    <location>
        <begin position="102"/>
        <end position="130"/>
    </location>
</feature>
<feature type="compositionally biased region" description="Polar residues" evidence="1">
    <location>
        <begin position="120"/>
        <end position="130"/>
    </location>
</feature>
<evidence type="ECO:0000313" key="3">
    <source>
        <dbReference type="Proteomes" id="UP000193010"/>
    </source>
</evidence>
<protein>
    <submittedName>
        <fullName evidence="2">Uncharacterized protein</fullName>
    </submittedName>
</protein>
<name>A0A1X1UBF2_MYCFL</name>
<accession>A0A1X1UBF2</accession>
<evidence type="ECO:0000313" key="2">
    <source>
        <dbReference type="EMBL" id="ORV54155.1"/>
    </source>
</evidence>
<evidence type="ECO:0000256" key="1">
    <source>
        <dbReference type="SAM" id="MobiDB-lite"/>
    </source>
</evidence>
<keyword evidence="3" id="KW-1185">Reference proteome</keyword>
<sequence length="130" mass="13308">MFAVGVFLFGGNGGAGDSTAAVDKSSKSYQMGLATGTNGQAEIAAYGGFDILTHSYKKLSPHDACEGQWDIDNGAAPDLKLSKTDYMAGCLYGIDHNANSTNASHAPTATVVPPSRKGPNGSTIPNRPGS</sequence>
<dbReference type="AlphaFoldDB" id="A0A1X1UBF2"/>
<reference evidence="2 3" key="1">
    <citation type="submission" date="2016-01" db="EMBL/GenBank/DDBJ databases">
        <title>The new phylogeny of the genus Mycobacterium.</title>
        <authorList>
            <person name="Tarcisio F."/>
            <person name="Conor M."/>
            <person name="Antonella G."/>
            <person name="Elisabetta G."/>
            <person name="Giulia F.S."/>
            <person name="Sara T."/>
            <person name="Anna F."/>
            <person name="Clotilde B."/>
            <person name="Roberto B."/>
            <person name="Veronica D.S."/>
            <person name="Fabio R."/>
            <person name="Monica P."/>
            <person name="Olivier J."/>
            <person name="Enrico T."/>
            <person name="Nicola S."/>
        </authorList>
    </citation>
    <scope>NUCLEOTIDE SEQUENCE [LARGE SCALE GENOMIC DNA]</scope>
    <source>
        <strain evidence="2 3">DSM 44852</strain>
    </source>
</reference>
<dbReference type="EMBL" id="LQOV01000009">
    <property type="protein sequence ID" value="ORV54155.1"/>
    <property type="molecule type" value="Genomic_DNA"/>
</dbReference>
<comment type="caution">
    <text evidence="2">The sequence shown here is derived from an EMBL/GenBank/DDBJ whole genome shotgun (WGS) entry which is preliminary data.</text>
</comment>